<dbReference type="SUPFAM" id="SSF55874">
    <property type="entry name" value="ATPase domain of HSP90 chaperone/DNA topoisomerase II/histidine kinase"/>
    <property type="match status" value="1"/>
</dbReference>
<dbReference type="InterPro" id="IPR004358">
    <property type="entry name" value="Sig_transdc_His_kin-like_C"/>
</dbReference>
<organism evidence="4 5">
    <name type="scientific">Ancylomarina euxinus</name>
    <dbReference type="NCBI Taxonomy" id="2283627"/>
    <lineage>
        <taxon>Bacteria</taxon>
        <taxon>Pseudomonadati</taxon>
        <taxon>Bacteroidota</taxon>
        <taxon>Bacteroidia</taxon>
        <taxon>Marinilabiliales</taxon>
        <taxon>Marinifilaceae</taxon>
        <taxon>Ancylomarina</taxon>
    </lineage>
</organism>
<evidence type="ECO:0000259" key="3">
    <source>
        <dbReference type="PROSITE" id="PS50109"/>
    </source>
</evidence>
<proteinExistence type="predicted"/>
<keyword evidence="5" id="KW-1185">Reference proteome</keyword>
<name>A0A425Y6U8_9BACT</name>
<dbReference type="PROSITE" id="PS50109">
    <property type="entry name" value="HIS_KIN"/>
    <property type="match status" value="1"/>
</dbReference>
<dbReference type="InterPro" id="IPR005467">
    <property type="entry name" value="His_kinase_dom"/>
</dbReference>
<dbReference type="EMBL" id="QQWG01000002">
    <property type="protein sequence ID" value="RRG24151.1"/>
    <property type="molecule type" value="Genomic_DNA"/>
</dbReference>
<evidence type="ECO:0000313" key="5">
    <source>
        <dbReference type="Proteomes" id="UP000285794"/>
    </source>
</evidence>
<reference evidence="4 5" key="1">
    <citation type="submission" date="2018-07" db="EMBL/GenBank/DDBJ databases">
        <title>Draft genome sequence of Ancylomarina sp. M1P.</title>
        <authorList>
            <person name="Yadav S."/>
            <person name="Villanueva L."/>
            <person name="Damste J.S.S."/>
        </authorList>
    </citation>
    <scope>NUCLEOTIDE SEQUENCE [LARGE SCALE GENOMIC DNA]</scope>
    <source>
        <strain evidence="4 5">M1P</strain>
    </source>
</reference>
<comment type="catalytic activity">
    <reaction evidence="1">
        <text>ATP + protein L-histidine = ADP + protein N-phospho-L-histidine.</text>
        <dbReference type="EC" id="2.7.13.3"/>
    </reaction>
</comment>
<evidence type="ECO:0000256" key="1">
    <source>
        <dbReference type="ARBA" id="ARBA00000085"/>
    </source>
</evidence>
<dbReference type="EC" id="2.7.13.3" evidence="2"/>
<accession>A0A425Y6U8</accession>
<dbReference type="PANTHER" id="PTHR43065">
    <property type="entry name" value="SENSOR HISTIDINE KINASE"/>
    <property type="match status" value="1"/>
</dbReference>
<dbReference type="Pfam" id="PF02518">
    <property type="entry name" value="HATPase_c"/>
    <property type="match status" value="1"/>
</dbReference>
<evidence type="ECO:0000313" key="4">
    <source>
        <dbReference type="EMBL" id="RRG24151.1"/>
    </source>
</evidence>
<dbReference type="OrthoDB" id="1046984at2"/>
<protein>
    <recommendedName>
        <fullName evidence="2">histidine kinase</fullName>
        <ecNumber evidence="2">2.7.13.3</ecNumber>
    </recommendedName>
</protein>
<evidence type="ECO:0000256" key="2">
    <source>
        <dbReference type="ARBA" id="ARBA00012438"/>
    </source>
</evidence>
<dbReference type="InterPro" id="IPR036890">
    <property type="entry name" value="HATPase_C_sf"/>
</dbReference>
<keyword evidence="4" id="KW-0067">ATP-binding</keyword>
<comment type="caution">
    <text evidence="4">The sequence shown here is derived from an EMBL/GenBank/DDBJ whole genome shotgun (WGS) entry which is preliminary data.</text>
</comment>
<dbReference type="GO" id="GO:0004673">
    <property type="term" value="F:protein histidine kinase activity"/>
    <property type="evidence" value="ECO:0007669"/>
    <property type="project" value="UniProtKB-EC"/>
</dbReference>
<dbReference type="GO" id="GO:0005524">
    <property type="term" value="F:ATP binding"/>
    <property type="evidence" value="ECO:0007669"/>
    <property type="project" value="UniProtKB-KW"/>
</dbReference>
<dbReference type="Gene3D" id="3.30.565.10">
    <property type="entry name" value="Histidine kinase-like ATPase, C-terminal domain"/>
    <property type="match status" value="1"/>
</dbReference>
<dbReference type="SMART" id="SM00387">
    <property type="entry name" value="HATPase_c"/>
    <property type="match status" value="1"/>
</dbReference>
<gene>
    <name evidence="4" type="ORF">DWB61_03275</name>
</gene>
<dbReference type="PRINTS" id="PR00344">
    <property type="entry name" value="BCTRLSENSOR"/>
</dbReference>
<keyword evidence="4" id="KW-0547">Nucleotide-binding</keyword>
<dbReference type="Proteomes" id="UP000285794">
    <property type="component" value="Unassembled WGS sequence"/>
</dbReference>
<dbReference type="InterPro" id="IPR003594">
    <property type="entry name" value="HATPase_dom"/>
</dbReference>
<dbReference type="RefSeq" id="WP_125029461.1">
    <property type="nucleotide sequence ID" value="NZ_JAPXVP010000002.1"/>
</dbReference>
<dbReference type="AlphaFoldDB" id="A0A425Y6U8"/>
<sequence length="179" mass="19825">MRDLSEHIMDIIQNSVRANATLVELEIIEDVKNDSYTLIFKDNGCGMSEEVLAKVADPFFTSRTTRKVGLGISLLKQNAEQTGGSLNIWSKKGEGTGLEVVFSHSNIDRPVLGNIAETIMLLVGANPDMDFLYKHTTAQGEYVFDTKEVKEVLEGISLSDPNILVYIKEMINENVSTII</sequence>
<feature type="domain" description="Histidine kinase" evidence="3">
    <location>
        <begin position="1"/>
        <end position="106"/>
    </location>
</feature>